<gene>
    <name evidence="4" type="ORF">NRIC_33550</name>
</gene>
<dbReference type="PROSITE" id="PS51900">
    <property type="entry name" value="CB"/>
    <property type="match status" value="1"/>
</dbReference>
<dbReference type="Pfam" id="PF14659">
    <property type="entry name" value="Phage_int_SAM_3"/>
    <property type="match status" value="1"/>
</dbReference>
<organism evidence="4 5">
    <name type="scientific">Enterococcus florum</name>
    <dbReference type="NCBI Taxonomy" id="2480627"/>
    <lineage>
        <taxon>Bacteria</taxon>
        <taxon>Bacillati</taxon>
        <taxon>Bacillota</taxon>
        <taxon>Bacilli</taxon>
        <taxon>Lactobacillales</taxon>
        <taxon>Enterococcaceae</taxon>
        <taxon>Enterococcus</taxon>
    </lineage>
</organism>
<dbReference type="Proteomes" id="UP000290567">
    <property type="component" value="Unassembled WGS sequence"/>
</dbReference>
<proteinExistence type="predicted"/>
<evidence type="ECO:0000256" key="1">
    <source>
        <dbReference type="ARBA" id="ARBA00023125"/>
    </source>
</evidence>
<name>A0A4P5PFD8_9ENTE</name>
<dbReference type="EMBL" id="BJCC01000032">
    <property type="protein sequence ID" value="GCF95464.1"/>
    <property type="molecule type" value="Genomic_DNA"/>
</dbReference>
<dbReference type="InterPro" id="IPR004107">
    <property type="entry name" value="Integrase_SAM-like_N"/>
</dbReference>
<feature type="domain" description="Core-binding (CB)" evidence="3">
    <location>
        <begin position="33"/>
        <end position="115"/>
    </location>
</feature>
<keyword evidence="1 2" id="KW-0238">DNA-binding</keyword>
<dbReference type="Gene3D" id="1.10.150.130">
    <property type="match status" value="1"/>
</dbReference>
<dbReference type="InterPro" id="IPR011010">
    <property type="entry name" value="DNA_brk_join_enz"/>
</dbReference>
<protein>
    <recommendedName>
        <fullName evidence="3">Core-binding (CB) domain-containing protein</fullName>
    </recommendedName>
</protein>
<evidence type="ECO:0000313" key="5">
    <source>
        <dbReference type="Proteomes" id="UP000290567"/>
    </source>
</evidence>
<dbReference type="GO" id="GO:0003677">
    <property type="term" value="F:DNA binding"/>
    <property type="evidence" value="ECO:0007669"/>
    <property type="project" value="UniProtKB-UniRule"/>
</dbReference>
<evidence type="ECO:0000313" key="4">
    <source>
        <dbReference type="EMBL" id="GCF95464.1"/>
    </source>
</evidence>
<dbReference type="InterPro" id="IPR010998">
    <property type="entry name" value="Integrase_recombinase_N"/>
</dbReference>
<comment type="caution">
    <text evidence="4">The sequence shown here is derived from an EMBL/GenBank/DDBJ whole genome shotgun (WGS) entry which is preliminary data.</text>
</comment>
<dbReference type="AlphaFoldDB" id="A0A4P5PFD8"/>
<dbReference type="SUPFAM" id="SSF56349">
    <property type="entry name" value="DNA breaking-rejoining enzymes"/>
    <property type="match status" value="1"/>
</dbReference>
<keyword evidence="5" id="KW-1185">Reference proteome</keyword>
<accession>A0A4P5PFD8</accession>
<evidence type="ECO:0000256" key="2">
    <source>
        <dbReference type="PROSITE-ProRule" id="PRU01248"/>
    </source>
</evidence>
<reference evidence="5" key="1">
    <citation type="submission" date="2019-02" db="EMBL/GenBank/DDBJ databases">
        <title>Draft genome sequence of Enterococcus sp. Gos25-1.</title>
        <authorList>
            <person name="Tanaka N."/>
            <person name="Shiwa Y."/>
            <person name="Fujita N."/>
        </authorList>
    </citation>
    <scope>NUCLEOTIDE SEQUENCE [LARGE SCALE GENOMIC DNA]</scope>
    <source>
        <strain evidence="5">Gos25-1</strain>
    </source>
</reference>
<sequence>MQRSKKGFSTQREAKRNYEESDGVYLKGIKFKEYFEKYFFPWYKLGTVEKTYYKTEKALKRALDYFGKMQFENIRPIHIQEFQQYLATECLIKNKDGSTRKLSNNYIRQIFIKLRVVFQRAKVNVL</sequence>
<dbReference type="InterPro" id="IPR044068">
    <property type="entry name" value="CB"/>
</dbReference>
<dbReference type="GO" id="GO:0015074">
    <property type="term" value="P:DNA integration"/>
    <property type="evidence" value="ECO:0007669"/>
    <property type="project" value="InterPro"/>
</dbReference>
<evidence type="ECO:0000259" key="3">
    <source>
        <dbReference type="PROSITE" id="PS51900"/>
    </source>
</evidence>